<evidence type="ECO:0000313" key="1">
    <source>
        <dbReference type="EMBL" id="OXU31918.1"/>
    </source>
</evidence>
<evidence type="ECO:0000313" key="2">
    <source>
        <dbReference type="Proteomes" id="UP000215335"/>
    </source>
</evidence>
<accession>A0A232FN80</accession>
<organism evidence="1 2">
    <name type="scientific">Trichomalopsis sarcophagae</name>
    <dbReference type="NCBI Taxonomy" id="543379"/>
    <lineage>
        <taxon>Eukaryota</taxon>
        <taxon>Metazoa</taxon>
        <taxon>Ecdysozoa</taxon>
        <taxon>Arthropoda</taxon>
        <taxon>Hexapoda</taxon>
        <taxon>Insecta</taxon>
        <taxon>Pterygota</taxon>
        <taxon>Neoptera</taxon>
        <taxon>Endopterygota</taxon>
        <taxon>Hymenoptera</taxon>
        <taxon>Apocrita</taxon>
        <taxon>Proctotrupomorpha</taxon>
        <taxon>Chalcidoidea</taxon>
        <taxon>Pteromalidae</taxon>
        <taxon>Pteromalinae</taxon>
        <taxon>Trichomalopsis</taxon>
    </lineage>
</organism>
<gene>
    <name evidence="1" type="ORF">TSAR_008223</name>
</gene>
<reference evidence="1 2" key="1">
    <citation type="journal article" date="2017" name="Curr. Biol.">
        <title>The Evolution of Venom by Co-option of Single-Copy Genes.</title>
        <authorList>
            <person name="Martinson E.O."/>
            <person name="Mrinalini"/>
            <person name="Kelkar Y.D."/>
            <person name="Chang C.H."/>
            <person name="Werren J.H."/>
        </authorList>
    </citation>
    <scope>NUCLEOTIDE SEQUENCE [LARGE SCALE GENOMIC DNA]</scope>
    <source>
        <strain evidence="1 2">Alberta</strain>
        <tissue evidence="1">Whole body</tissue>
    </source>
</reference>
<sequence length="135" mass="15749">MEHARKMILVPQECIESVRQQQQQQQKRQCLPITAAAAAPSKTVTIADECVGAGHSNDNYLNTVQTLDSEVLRLDVEMNKILNSSELDDRQKYSMYQQVLQRFLHCKKQSNEDDEVGNELLLTLYYYNMRLYMRF</sequence>
<comment type="caution">
    <text evidence="1">The sequence shown here is derived from an EMBL/GenBank/DDBJ whole genome shotgun (WGS) entry which is preliminary data.</text>
</comment>
<proteinExistence type="predicted"/>
<name>A0A232FN80_9HYME</name>
<dbReference type="Proteomes" id="UP000215335">
    <property type="component" value="Unassembled WGS sequence"/>
</dbReference>
<dbReference type="AlphaFoldDB" id="A0A232FN80"/>
<dbReference type="EMBL" id="NNAY01000016">
    <property type="protein sequence ID" value="OXU31918.1"/>
    <property type="molecule type" value="Genomic_DNA"/>
</dbReference>
<keyword evidence="2" id="KW-1185">Reference proteome</keyword>
<protein>
    <submittedName>
        <fullName evidence="1">Uncharacterized protein</fullName>
    </submittedName>
</protein>